<keyword evidence="1" id="KW-0812">Transmembrane</keyword>
<accession>A0A833QLU2</accession>
<dbReference type="Proteomes" id="UP000623129">
    <property type="component" value="Unassembled WGS sequence"/>
</dbReference>
<evidence type="ECO:0000313" key="2">
    <source>
        <dbReference type="EMBL" id="KAF3321983.1"/>
    </source>
</evidence>
<comment type="caution">
    <text evidence="2">The sequence shown here is derived from an EMBL/GenBank/DDBJ whole genome shotgun (WGS) entry which is preliminary data.</text>
</comment>
<keyword evidence="1" id="KW-0472">Membrane</keyword>
<dbReference type="AlphaFoldDB" id="A0A833QLU2"/>
<name>A0A833QLU2_9POAL</name>
<proteinExistence type="predicted"/>
<keyword evidence="1" id="KW-1133">Transmembrane helix</keyword>
<gene>
    <name evidence="2" type="ORF">FCM35_KLT14199</name>
</gene>
<protein>
    <submittedName>
        <fullName evidence="2">Uncharacterized protein</fullName>
    </submittedName>
</protein>
<organism evidence="2 3">
    <name type="scientific">Carex littledalei</name>
    <dbReference type="NCBI Taxonomy" id="544730"/>
    <lineage>
        <taxon>Eukaryota</taxon>
        <taxon>Viridiplantae</taxon>
        <taxon>Streptophyta</taxon>
        <taxon>Embryophyta</taxon>
        <taxon>Tracheophyta</taxon>
        <taxon>Spermatophyta</taxon>
        <taxon>Magnoliopsida</taxon>
        <taxon>Liliopsida</taxon>
        <taxon>Poales</taxon>
        <taxon>Cyperaceae</taxon>
        <taxon>Cyperoideae</taxon>
        <taxon>Cariceae</taxon>
        <taxon>Carex</taxon>
        <taxon>Carex subgen. Euthyceras</taxon>
    </lineage>
</organism>
<evidence type="ECO:0000313" key="3">
    <source>
        <dbReference type="Proteomes" id="UP000623129"/>
    </source>
</evidence>
<dbReference type="EMBL" id="SWLB01000026">
    <property type="protein sequence ID" value="KAF3321983.1"/>
    <property type="molecule type" value="Genomic_DNA"/>
</dbReference>
<sequence>MDEKWKLSKKESRSYNGSNKAFCGDNGLCLKRSMTLKERQGTATSTGRSFSGRCARLVKEQRARMYKACSSLISMALIVAKITVTSLPFPIAQFSLWLCLKE</sequence>
<keyword evidence="3" id="KW-1185">Reference proteome</keyword>
<reference evidence="2" key="1">
    <citation type="submission" date="2020-01" db="EMBL/GenBank/DDBJ databases">
        <title>Genome sequence of Kobresia littledalei, the first chromosome-level genome in the family Cyperaceae.</title>
        <authorList>
            <person name="Qu G."/>
        </authorList>
    </citation>
    <scope>NUCLEOTIDE SEQUENCE</scope>
    <source>
        <strain evidence="2">C.B.Clarke</strain>
        <tissue evidence="2">Leaf</tissue>
    </source>
</reference>
<evidence type="ECO:0000256" key="1">
    <source>
        <dbReference type="SAM" id="Phobius"/>
    </source>
</evidence>
<dbReference type="OrthoDB" id="784420at2759"/>
<feature type="transmembrane region" description="Helical" evidence="1">
    <location>
        <begin position="72"/>
        <end position="92"/>
    </location>
</feature>